<accession>A0A8H7Q8G6</accession>
<sequence>MTAQSQMTPPPTSTDYSLLSPNLSDILNDDQVLKFYQSVKDIKAQQSPTKTAAMFFAFCHALNQQTTFLKVPNLNRLLFRQDEKCYSVDVTGTGQDNVDALSDFCLDILRLDPSTANTFLQDVMSLRPSEMASKRQLSDKNAKREGSQFANGAAAKKPRKAGLQAKEYDERKSGMLNDLLRISDHDLKQLAKVVESTVGKIIKGEVPDDEKDMDALAMFSKYANAAAHMETDFAPRNAGFYYNYEYYQLYQAYRKYEKEREQLNHAGASVDTRSISVQCRSELEKKLQTTNWEAIRRRLTIGERITALAQAIGPGYLLLSRQVSGRKLLHTFSTVEWVRFMNELSQPEQMEAVSTLKYRLAAENLYAPTM</sequence>
<dbReference type="OrthoDB" id="2272461at2759"/>
<evidence type="ECO:0000313" key="3">
    <source>
        <dbReference type="Proteomes" id="UP000612746"/>
    </source>
</evidence>
<feature type="region of interest" description="Disordered" evidence="1">
    <location>
        <begin position="130"/>
        <end position="163"/>
    </location>
</feature>
<gene>
    <name evidence="2" type="ORF">INT44_000702</name>
</gene>
<evidence type="ECO:0000256" key="1">
    <source>
        <dbReference type="SAM" id="MobiDB-lite"/>
    </source>
</evidence>
<name>A0A8H7Q8G6_9FUNG</name>
<keyword evidence="3" id="KW-1185">Reference proteome</keyword>
<comment type="caution">
    <text evidence="2">The sequence shown here is derived from an EMBL/GenBank/DDBJ whole genome shotgun (WGS) entry which is preliminary data.</text>
</comment>
<proteinExistence type="predicted"/>
<reference evidence="2" key="1">
    <citation type="submission" date="2020-12" db="EMBL/GenBank/DDBJ databases">
        <title>Metabolic potential, ecology and presence of endohyphal bacteria is reflected in genomic diversity of Mucoromycotina.</title>
        <authorList>
            <person name="Muszewska A."/>
            <person name="Okrasinska A."/>
            <person name="Steczkiewicz K."/>
            <person name="Drgas O."/>
            <person name="Orlowska M."/>
            <person name="Perlinska-Lenart U."/>
            <person name="Aleksandrzak-Piekarczyk T."/>
            <person name="Szatraj K."/>
            <person name="Zielenkiewicz U."/>
            <person name="Pilsyk S."/>
            <person name="Malc E."/>
            <person name="Mieczkowski P."/>
            <person name="Kruszewska J.S."/>
            <person name="Biernat P."/>
            <person name="Pawlowska J."/>
        </authorList>
    </citation>
    <scope>NUCLEOTIDE SEQUENCE</scope>
    <source>
        <strain evidence="2">WA0000051536</strain>
    </source>
</reference>
<dbReference type="AlphaFoldDB" id="A0A8H7Q8G6"/>
<organism evidence="2 3">
    <name type="scientific">Umbelopsis vinacea</name>
    <dbReference type="NCBI Taxonomy" id="44442"/>
    <lineage>
        <taxon>Eukaryota</taxon>
        <taxon>Fungi</taxon>
        <taxon>Fungi incertae sedis</taxon>
        <taxon>Mucoromycota</taxon>
        <taxon>Mucoromycotina</taxon>
        <taxon>Umbelopsidomycetes</taxon>
        <taxon>Umbelopsidales</taxon>
        <taxon>Umbelopsidaceae</taxon>
        <taxon>Umbelopsis</taxon>
    </lineage>
</organism>
<dbReference type="EMBL" id="JAEPRA010000002">
    <property type="protein sequence ID" value="KAG2187952.1"/>
    <property type="molecule type" value="Genomic_DNA"/>
</dbReference>
<feature type="compositionally biased region" description="Basic and acidic residues" evidence="1">
    <location>
        <begin position="132"/>
        <end position="146"/>
    </location>
</feature>
<protein>
    <submittedName>
        <fullName evidence="2">Uncharacterized protein</fullName>
    </submittedName>
</protein>
<dbReference type="Proteomes" id="UP000612746">
    <property type="component" value="Unassembled WGS sequence"/>
</dbReference>
<evidence type="ECO:0000313" key="2">
    <source>
        <dbReference type="EMBL" id="KAG2187952.1"/>
    </source>
</evidence>